<dbReference type="STRING" id="36646.A0A1V6UUC6"/>
<feature type="domain" description="DUF4246" evidence="1">
    <location>
        <begin position="49"/>
        <end position="220"/>
    </location>
</feature>
<keyword evidence="3" id="KW-1185">Reference proteome</keyword>
<dbReference type="Pfam" id="PF14033">
    <property type="entry name" value="DUF4246"/>
    <property type="match status" value="1"/>
</dbReference>
<dbReference type="InterPro" id="IPR049192">
    <property type="entry name" value="DUF4246_C"/>
</dbReference>
<dbReference type="PANTHER" id="PTHR33119">
    <property type="entry name" value="IFI3P"/>
    <property type="match status" value="1"/>
</dbReference>
<dbReference type="Proteomes" id="UP000191500">
    <property type="component" value="Unassembled WGS sequence"/>
</dbReference>
<comment type="caution">
    <text evidence="2">The sequence shown here is derived from an EMBL/GenBank/DDBJ whole genome shotgun (WGS) entry which is preliminary data.</text>
</comment>
<evidence type="ECO:0000313" key="2">
    <source>
        <dbReference type="EMBL" id="OQE42041.1"/>
    </source>
</evidence>
<dbReference type="EMBL" id="MDDG01000004">
    <property type="protein sequence ID" value="OQE42041.1"/>
    <property type="molecule type" value="Genomic_DNA"/>
</dbReference>
<protein>
    <recommendedName>
        <fullName evidence="1">DUF4246 domain-containing protein</fullName>
    </recommendedName>
</protein>
<organism evidence="2 3">
    <name type="scientific">Penicillium coprophilum</name>
    <dbReference type="NCBI Taxonomy" id="36646"/>
    <lineage>
        <taxon>Eukaryota</taxon>
        <taxon>Fungi</taxon>
        <taxon>Dikarya</taxon>
        <taxon>Ascomycota</taxon>
        <taxon>Pezizomycotina</taxon>
        <taxon>Eurotiomycetes</taxon>
        <taxon>Eurotiomycetidae</taxon>
        <taxon>Eurotiales</taxon>
        <taxon>Aspergillaceae</taxon>
        <taxon>Penicillium</taxon>
    </lineage>
</organism>
<evidence type="ECO:0000259" key="1">
    <source>
        <dbReference type="Pfam" id="PF14033"/>
    </source>
</evidence>
<reference evidence="3" key="1">
    <citation type="journal article" date="2017" name="Nat. Microbiol.">
        <title>Global analysis of biosynthetic gene clusters reveals vast potential of secondary metabolite production in Penicillium species.</title>
        <authorList>
            <person name="Nielsen J.C."/>
            <person name="Grijseels S."/>
            <person name="Prigent S."/>
            <person name="Ji B."/>
            <person name="Dainat J."/>
            <person name="Nielsen K.F."/>
            <person name="Frisvad J.C."/>
            <person name="Workman M."/>
            <person name="Nielsen J."/>
        </authorList>
    </citation>
    <scope>NUCLEOTIDE SEQUENCE [LARGE SCALE GENOMIC DNA]</scope>
    <source>
        <strain evidence="3">IBT 31321</strain>
    </source>
</reference>
<proteinExistence type="predicted"/>
<dbReference type="InterPro" id="IPR025340">
    <property type="entry name" value="DUF4246"/>
</dbReference>
<dbReference type="PANTHER" id="PTHR33119:SF1">
    <property type="entry name" value="FE2OG DIOXYGENASE DOMAIN-CONTAINING PROTEIN"/>
    <property type="match status" value="1"/>
</dbReference>
<accession>A0A1V6UUC6</accession>
<name>A0A1V6UUC6_9EURO</name>
<gene>
    <name evidence="2" type="ORF">PENCOP_c004G04423</name>
</gene>
<dbReference type="AlphaFoldDB" id="A0A1V6UUC6"/>
<evidence type="ECO:0000313" key="3">
    <source>
        <dbReference type="Proteomes" id="UP000191500"/>
    </source>
</evidence>
<sequence>MSENAWESCVKELRDQAANLCENRQIHIRVLDTGSFVCKADTEILDSLSAVLRGGQVDLDNVLGFYRNARVASKPYDRRTNPKSFQKEIDRVGFPCWGIGLPHGEESEFYHRISNYQCLPSEMEFLHDFGTEVQITSYTNNLHPAHRDLYQTIEKPISMTLKLWNDCLVKRQSGWNDHFNQGYLGPVPLRIITYGAEWENEHPEWPLAPRVTIEARKLICHKAQEALQSSKGDQTKKSRKEYLDAQRRLSGLRGAADSLDKKLSLPDSDL</sequence>